<feature type="domain" description="Radical SAM core" evidence="1">
    <location>
        <begin position="179"/>
        <end position="441"/>
    </location>
</feature>
<comment type="caution">
    <text evidence="2">The sequence shown here is derived from an EMBL/GenBank/DDBJ whole genome shotgun (WGS) entry which is preliminary data.</text>
</comment>
<dbReference type="EMBL" id="VIAQ01000012">
    <property type="protein sequence ID" value="TQD26166.1"/>
    <property type="molecule type" value="Genomic_DNA"/>
</dbReference>
<evidence type="ECO:0000259" key="1">
    <source>
        <dbReference type="PROSITE" id="PS51918"/>
    </source>
</evidence>
<dbReference type="GO" id="GO:0003824">
    <property type="term" value="F:catalytic activity"/>
    <property type="evidence" value="ECO:0007669"/>
    <property type="project" value="InterPro"/>
</dbReference>
<dbReference type="RefSeq" id="WP_154809203.1">
    <property type="nucleotide sequence ID" value="NZ_VIAQ01000012.1"/>
</dbReference>
<proteinExistence type="predicted"/>
<dbReference type="Proteomes" id="UP000319335">
    <property type="component" value="Unassembled WGS sequence"/>
</dbReference>
<dbReference type="PROSITE" id="PS51918">
    <property type="entry name" value="RADICAL_SAM"/>
    <property type="match status" value="1"/>
</dbReference>
<sequence length="558" mass="62511">MRAVIIDGYVDEPACFGVPPYISPYIRYIAGALREKGFQEENISYFTIDHLRKDITEAPILIKRADIVVVLAGMTVPGKYLRSTPINIGEIESIFSATSGIKVLGGPIRLGFSLEGGKQAECDIITNTEVCISRKDIEALVFDITGDNAQSPDGYNHRFRSVKEIGRWSTKGSFIIKKHPDYPNVMCEIETYRGCGRKQHCSFCTEPSYGSSDYRPVKDVISEISELYKHGARFFRIGRQPDILSYHAKDKGGEIPEPDPQAILSLYKGIRNVAPDLKVLHMDNANPGTIATYPELSREIFKTIVKYHTSGDVAALGMESADPEVVRANGLKAMPDEIFEAIKIINEVGRIRGTNGMPEILPGINIVHGLIGESKKTFELNFEFLKKVLDEDLLLRRINIRQVMAFPGTRMYGNDELVRKHKQIFLKYKEMIRKEIDLPMLKKIIPAGTVLKDVMCEINSERICFGRQMGSYPLLVGIPANQKSGEYIDVTVTRHGHRSITGIPYPLNINTAPISLIQEILGIGKKQATIINKELPFKDADDFAQRTGKKEILPYISF</sequence>
<dbReference type="AlphaFoldDB" id="A0A7Z8P2H0"/>
<accession>A0A7Z8P2H0</accession>
<dbReference type="SMART" id="SM00729">
    <property type="entry name" value="Elp3"/>
    <property type="match status" value="1"/>
</dbReference>
<keyword evidence="3" id="KW-1185">Reference proteome</keyword>
<dbReference type="SFLD" id="SFLDG01082">
    <property type="entry name" value="B12-binding_domain_containing"/>
    <property type="match status" value="1"/>
</dbReference>
<name>A0A7Z8P2H0_9EURY</name>
<dbReference type="PANTHER" id="PTHR43324:SF1">
    <property type="entry name" value="RADICAL SAM CORE DOMAIN-CONTAINING PROTEIN"/>
    <property type="match status" value="1"/>
</dbReference>
<dbReference type="OrthoDB" id="358785at2157"/>
<dbReference type="SUPFAM" id="SSF81585">
    <property type="entry name" value="PsbU/PolX domain-like"/>
    <property type="match status" value="1"/>
</dbReference>
<protein>
    <submittedName>
        <fullName evidence="2">Radical SAM protein</fullName>
    </submittedName>
</protein>
<dbReference type="SFLD" id="SFLDS00029">
    <property type="entry name" value="Radical_SAM"/>
    <property type="match status" value="1"/>
</dbReference>
<dbReference type="InterPro" id="IPR007197">
    <property type="entry name" value="rSAM"/>
</dbReference>
<evidence type="ECO:0000313" key="3">
    <source>
        <dbReference type="Proteomes" id="UP000319335"/>
    </source>
</evidence>
<dbReference type="Gene3D" id="3.80.30.20">
    <property type="entry name" value="tm_1862 like domain"/>
    <property type="match status" value="1"/>
</dbReference>
<dbReference type="InterPro" id="IPR006638">
    <property type="entry name" value="Elp3/MiaA/NifB-like_rSAM"/>
</dbReference>
<dbReference type="Pfam" id="PF04055">
    <property type="entry name" value="Radical_SAM"/>
    <property type="match status" value="1"/>
</dbReference>
<dbReference type="GO" id="GO:0051536">
    <property type="term" value="F:iron-sulfur cluster binding"/>
    <property type="evidence" value="ECO:0007669"/>
    <property type="project" value="InterPro"/>
</dbReference>
<reference evidence="2 3" key="1">
    <citation type="submission" date="2019-06" db="EMBL/GenBank/DDBJ databases">
        <title>Draft genome sequence of Methanolobus vulcani B1d.</title>
        <authorList>
            <person name="Creighbaum A.J."/>
            <person name="Ticak T."/>
            <person name="Hariraju D."/>
            <person name="Arivett B.A."/>
            <person name="Ferguson D.J.Jr."/>
        </authorList>
    </citation>
    <scope>NUCLEOTIDE SEQUENCE [LARGE SCALE GENOMIC DNA]</scope>
    <source>
        <strain evidence="2 3">B1d</strain>
    </source>
</reference>
<gene>
    <name evidence="2" type="ORF">FKV42_05250</name>
</gene>
<dbReference type="InterPro" id="IPR058240">
    <property type="entry name" value="rSAM_sf"/>
</dbReference>
<organism evidence="2 3">
    <name type="scientific">Methanolobus vulcani</name>
    <dbReference type="NCBI Taxonomy" id="38026"/>
    <lineage>
        <taxon>Archaea</taxon>
        <taxon>Methanobacteriati</taxon>
        <taxon>Methanobacteriota</taxon>
        <taxon>Stenosarchaea group</taxon>
        <taxon>Methanomicrobia</taxon>
        <taxon>Methanosarcinales</taxon>
        <taxon>Methanosarcinaceae</taxon>
        <taxon>Methanolobus</taxon>
    </lineage>
</organism>
<dbReference type="PANTHER" id="PTHR43324">
    <property type="match status" value="1"/>
</dbReference>
<dbReference type="SUPFAM" id="SSF102114">
    <property type="entry name" value="Radical SAM enzymes"/>
    <property type="match status" value="1"/>
</dbReference>
<dbReference type="InterPro" id="IPR023404">
    <property type="entry name" value="rSAM_horseshoe"/>
</dbReference>
<evidence type="ECO:0000313" key="2">
    <source>
        <dbReference type="EMBL" id="TQD26166.1"/>
    </source>
</evidence>